<evidence type="ECO:0000313" key="6">
    <source>
        <dbReference type="Proteomes" id="UP001597083"/>
    </source>
</evidence>
<evidence type="ECO:0000313" key="5">
    <source>
        <dbReference type="EMBL" id="MFD0851271.1"/>
    </source>
</evidence>
<dbReference type="Gene3D" id="1.20.5.1930">
    <property type="match status" value="1"/>
</dbReference>
<keyword evidence="3" id="KW-0902">Two-component regulatory system</keyword>
<evidence type="ECO:0000256" key="2">
    <source>
        <dbReference type="ARBA" id="ARBA00022777"/>
    </source>
</evidence>
<keyword evidence="2 5" id="KW-0418">Kinase</keyword>
<accession>A0ABW3C9Y2</accession>
<organism evidence="5 6">
    <name type="scientific">Actinomadura adrarensis</name>
    <dbReference type="NCBI Taxonomy" id="1819600"/>
    <lineage>
        <taxon>Bacteria</taxon>
        <taxon>Bacillati</taxon>
        <taxon>Actinomycetota</taxon>
        <taxon>Actinomycetes</taxon>
        <taxon>Streptosporangiales</taxon>
        <taxon>Thermomonosporaceae</taxon>
        <taxon>Actinomadura</taxon>
    </lineage>
</organism>
<feature type="non-terminal residue" evidence="5">
    <location>
        <position position="166"/>
    </location>
</feature>
<dbReference type="InterPro" id="IPR050482">
    <property type="entry name" value="Sensor_HK_TwoCompSys"/>
</dbReference>
<keyword evidence="1" id="KW-0808">Transferase</keyword>
<feature type="non-terminal residue" evidence="5">
    <location>
        <position position="1"/>
    </location>
</feature>
<feature type="domain" description="Signal transduction histidine kinase subgroup 3 dimerisation and phosphoacceptor" evidence="4">
    <location>
        <begin position="21"/>
        <end position="84"/>
    </location>
</feature>
<evidence type="ECO:0000256" key="3">
    <source>
        <dbReference type="ARBA" id="ARBA00023012"/>
    </source>
</evidence>
<dbReference type="InterPro" id="IPR036890">
    <property type="entry name" value="HATPase_C_sf"/>
</dbReference>
<keyword evidence="6" id="KW-1185">Reference proteome</keyword>
<comment type="caution">
    <text evidence="5">The sequence shown here is derived from an EMBL/GenBank/DDBJ whole genome shotgun (WGS) entry which is preliminary data.</text>
</comment>
<dbReference type="SUPFAM" id="SSF55874">
    <property type="entry name" value="ATPase domain of HSP90 chaperone/DNA topoisomerase II/histidine kinase"/>
    <property type="match status" value="1"/>
</dbReference>
<dbReference type="EMBL" id="JBHTIR010000312">
    <property type="protein sequence ID" value="MFD0851271.1"/>
    <property type="molecule type" value="Genomic_DNA"/>
</dbReference>
<dbReference type="Proteomes" id="UP001597083">
    <property type="component" value="Unassembled WGS sequence"/>
</dbReference>
<name>A0ABW3C9Y2_9ACTN</name>
<proteinExistence type="predicted"/>
<dbReference type="GO" id="GO:0016301">
    <property type="term" value="F:kinase activity"/>
    <property type="evidence" value="ECO:0007669"/>
    <property type="project" value="UniProtKB-KW"/>
</dbReference>
<reference evidence="6" key="1">
    <citation type="journal article" date="2019" name="Int. J. Syst. Evol. Microbiol.">
        <title>The Global Catalogue of Microorganisms (GCM) 10K type strain sequencing project: providing services to taxonomists for standard genome sequencing and annotation.</title>
        <authorList>
            <consortium name="The Broad Institute Genomics Platform"/>
            <consortium name="The Broad Institute Genome Sequencing Center for Infectious Disease"/>
            <person name="Wu L."/>
            <person name="Ma J."/>
        </authorList>
    </citation>
    <scope>NUCLEOTIDE SEQUENCE [LARGE SCALE GENOMIC DNA]</scope>
    <source>
        <strain evidence="6">JCM 31696</strain>
    </source>
</reference>
<dbReference type="InterPro" id="IPR011712">
    <property type="entry name" value="Sig_transdc_His_kin_sub3_dim/P"/>
</dbReference>
<gene>
    <name evidence="5" type="ORF">ACFQ07_03530</name>
</gene>
<evidence type="ECO:0000259" key="4">
    <source>
        <dbReference type="Pfam" id="PF07730"/>
    </source>
</evidence>
<protein>
    <submittedName>
        <fullName evidence="5">Sensor histidine kinase</fullName>
    </submittedName>
</protein>
<dbReference type="PANTHER" id="PTHR24421">
    <property type="entry name" value="NITRATE/NITRITE SENSOR PROTEIN NARX-RELATED"/>
    <property type="match status" value="1"/>
</dbReference>
<evidence type="ECO:0000256" key="1">
    <source>
        <dbReference type="ARBA" id="ARBA00022679"/>
    </source>
</evidence>
<dbReference type="PANTHER" id="PTHR24421:SF56">
    <property type="entry name" value="OXYGEN SENSOR HISTIDINE KINASE RESPONSE REGULATOR DOST"/>
    <property type="match status" value="1"/>
</dbReference>
<sequence length="166" mass="18578">VALEVADRRRDAERLTLLEDRDRIAKDLHDTVIQRLFATAMTLMSAIKMTERRDVSSRIQRSVDDLDDTIRQIRSTIFALQAPPESEENLRSRLHAVVDATAERLGFAPSRRLDGLLDTLVPAEIGEQLLAVLQEALSNVVRHARASEVSVTVQAQDGTVVLRVED</sequence>
<dbReference type="Pfam" id="PF07730">
    <property type="entry name" value="HisKA_3"/>
    <property type="match status" value="1"/>
</dbReference>
<dbReference type="Gene3D" id="3.30.565.10">
    <property type="entry name" value="Histidine kinase-like ATPase, C-terminal domain"/>
    <property type="match status" value="1"/>
</dbReference>